<protein>
    <recommendedName>
        <fullName evidence="1">DNA replication complex GINS protein PSF1</fullName>
    </recommendedName>
</protein>
<comment type="caution">
    <text evidence="3">The sequence shown here is derived from an EMBL/GenBank/DDBJ whole genome shotgun (WGS) entry which is preliminary data.</text>
</comment>
<dbReference type="InterPro" id="IPR005339">
    <property type="entry name" value="GINS_Psf1"/>
</dbReference>
<evidence type="ECO:0000313" key="3">
    <source>
        <dbReference type="EMBL" id="KAF0301796.1"/>
    </source>
</evidence>
<dbReference type="Pfam" id="PF24997">
    <property type="entry name" value="PSF1_C"/>
    <property type="match status" value="1"/>
</dbReference>
<dbReference type="GO" id="GO:0000811">
    <property type="term" value="C:GINS complex"/>
    <property type="evidence" value="ECO:0007669"/>
    <property type="project" value="UniProtKB-UniRule"/>
</dbReference>
<keyword evidence="1" id="KW-0235">DNA replication</keyword>
<comment type="function">
    <text evidence="1">Required for correct functioning of the GINS complex, a complex that plays an essential role in the initiation of DNA replication, and progression of DNA replication forks. GINS complex seems to bind preferentially to single-stranded DNA.</text>
</comment>
<dbReference type="Proteomes" id="UP000440578">
    <property type="component" value="Unassembled WGS sequence"/>
</dbReference>
<evidence type="ECO:0000256" key="1">
    <source>
        <dbReference type="RuleBase" id="RU368085"/>
    </source>
</evidence>
<comment type="similarity">
    <text evidence="1">Belongs to the GINS1/PSF1 family.</text>
</comment>
<dbReference type="PANTHER" id="PTHR12914">
    <property type="entry name" value="PARTNER OF SLD5"/>
    <property type="match status" value="1"/>
</dbReference>
<dbReference type="EMBL" id="VIIS01001120">
    <property type="protein sequence ID" value="KAF0301796.1"/>
    <property type="molecule type" value="Genomic_DNA"/>
</dbReference>
<dbReference type="InterPro" id="IPR036224">
    <property type="entry name" value="GINS_bundle-like_dom_sf"/>
</dbReference>
<keyword evidence="4" id="KW-1185">Reference proteome</keyword>
<proteinExistence type="inferred from homology"/>
<organism evidence="3 4">
    <name type="scientific">Amphibalanus amphitrite</name>
    <name type="common">Striped barnacle</name>
    <name type="synonym">Balanus amphitrite</name>
    <dbReference type="NCBI Taxonomy" id="1232801"/>
    <lineage>
        <taxon>Eukaryota</taxon>
        <taxon>Metazoa</taxon>
        <taxon>Ecdysozoa</taxon>
        <taxon>Arthropoda</taxon>
        <taxon>Crustacea</taxon>
        <taxon>Multicrustacea</taxon>
        <taxon>Cirripedia</taxon>
        <taxon>Thoracica</taxon>
        <taxon>Thoracicalcarea</taxon>
        <taxon>Balanomorpha</taxon>
        <taxon>Balanoidea</taxon>
        <taxon>Balanidae</taxon>
        <taxon>Amphibalaninae</taxon>
        <taxon>Amphibalanus</taxon>
    </lineage>
</organism>
<dbReference type="GO" id="GO:1902983">
    <property type="term" value="P:DNA strand elongation involved in mitotic DNA replication"/>
    <property type="evidence" value="ECO:0007669"/>
    <property type="project" value="TreeGrafter"/>
</dbReference>
<dbReference type="InterPro" id="IPR056783">
    <property type="entry name" value="PSF1_C"/>
</dbReference>
<dbReference type="CDD" id="cd21696">
    <property type="entry name" value="GINS_B_Psf1"/>
    <property type="match status" value="1"/>
</dbReference>
<dbReference type="SUPFAM" id="SSF158573">
    <property type="entry name" value="GINS helical bundle-like"/>
    <property type="match status" value="1"/>
</dbReference>
<evidence type="ECO:0000313" key="4">
    <source>
        <dbReference type="Proteomes" id="UP000440578"/>
    </source>
</evidence>
<evidence type="ECO:0000259" key="2">
    <source>
        <dbReference type="Pfam" id="PF24997"/>
    </source>
</evidence>
<keyword evidence="1" id="KW-0539">Nucleus</keyword>
<comment type="subcellular location">
    <subcellularLocation>
        <location evidence="1">Nucleus</location>
    </subcellularLocation>
</comment>
<name>A0A6A4W3B1_AMPAM</name>
<dbReference type="OrthoDB" id="10252587at2759"/>
<dbReference type="AlphaFoldDB" id="A0A6A4W3B1"/>
<feature type="domain" description="DNA replication complex GINS protein PSF1 C-terminal" evidence="2">
    <location>
        <begin position="40"/>
        <end position="91"/>
    </location>
</feature>
<gene>
    <name evidence="3" type="primary">GINS1_1</name>
    <name evidence="3" type="ORF">FJT64_025969</name>
</gene>
<comment type="subunit">
    <text evidence="1">Component of the GINS complex.</text>
</comment>
<accession>A0A6A4W3B1</accession>
<sequence>MKPSADRVSWFAEYSRSLAGYMRSIGETGLNLTDDLKPPKQLYIEVRCMEDYGEFETEDGDVMLLKKNSIHFLPRSQCQHLVRQGVLQHLVH</sequence>
<dbReference type="PANTHER" id="PTHR12914:SF2">
    <property type="entry name" value="DNA REPLICATION COMPLEX GINS PROTEIN PSF1"/>
    <property type="match status" value="1"/>
</dbReference>
<reference evidence="3 4" key="1">
    <citation type="submission" date="2019-07" db="EMBL/GenBank/DDBJ databases">
        <title>Draft genome assembly of a fouling barnacle, Amphibalanus amphitrite (Darwin, 1854): The first reference genome for Thecostraca.</title>
        <authorList>
            <person name="Kim W."/>
        </authorList>
    </citation>
    <scope>NUCLEOTIDE SEQUENCE [LARGE SCALE GENOMIC DNA]</scope>
    <source>
        <strain evidence="3">SNU_AA5</strain>
        <tissue evidence="3">Soma without cirri and trophi</tissue>
    </source>
</reference>